<dbReference type="InterPro" id="IPR016032">
    <property type="entry name" value="Sig_transdc_resp-reg_C-effctor"/>
</dbReference>
<sequence>MRIALLKEPSLMRDILVHELKSLFPTIEFTAYGPEDQETLQNDYESITLLIIDLDTNMDESTIIDFYKSQNIKIAVWFSTLDNPDLFNLLKLNLNGYFFNGMEKEELTYAIQTIINGKRYVHPEINQIFLNDYSRLHNHAKPRPVGVLSKREWEVLELLTKGYKNQEIAKFLFITEKTVKIYVSSILRTLEVEDRTNAVLTAIRNKWFVL</sequence>
<dbReference type="PANTHER" id="PTHR43214">
    <property type="entry name" value="TWO-COMPONENT RESPONSE REGULATOR"/>
    <property type="match status" value="1"/>
</dbReference>
<evidence type="ECO:0000313" key="6">
    <source>
        <dbReference type="Proteomes" id="UP001500880"/>
    </source>
</evidence>
<dbReference type="Pfam" id="PF00196">
    <property type="entry name" value="GerE"/>
    <property type="match status" value="1"/>
</dbReference>
<dbReference type="SUPFAM" id="SSF46894">
    <property type="entry name" value="C-terminal effector domain of the bipartite response regulators"/>
    <property type="match status" value="1"/>
</dbReference>
<dbReference type="PANTHER" id="PTHR43214:SF39">
    <property type="entry name" value="TRANSCRIPTIONAL REGULATORY PROTEIN DEGU"/>
    <property type="match status" value="1"/>
</dbReference>
<keyword evidence="6" id="KW-1185">Reference proteome</keyword>
<dbReference type="Gene3D" id="3.40.50.2300">
    <property type="match status" value="1"/>
</dbReference>
<dbReference type="SMART" id="SM00421">
    <property type="entry name" value="HTH_LUXR"/>
    <property type="match status" value="1"/>
</dbReference>
<feature type="domain" description="HTH luxR-type" evidence="4">
    <location>
        <begin position="141"/>
        <end position="206"/>
    </location>
</feature>
<reference evidence="6" key="1">
    <citation type="journal article" date="2019" name="Int. J. Syst. Evol. Microbiol.">
        <title>The Global Catalogue of Microorganisms (GCM) 10K type strain sequencing project: providing services to taxonomists for standard genome sequencing and annotation.</title>
        <authorList>
            <consortium name="The Broad Institute Genomics Platform"/>
            <consortium name="The Broad Institute Genome Sequencing Center for Infectious Disease"/>
            <person name="Wu L."/>
            <person name="Ma J."/>
        </authorList>
    </citation>
    <scope>NUCLEOTIDE SEQUENCE [LARGE SCALE GENOMIC DNA]</scope>
    <source>
        <strain evidence="6">JCM 12389</strain>
    </source>
</reference>
<evidence type="ECO:0000259" key="4">
    <source>
        <dbReference type="PROSITE" id="PS50043"/>
    </source>
</evidence>
<dbReference type="PRINTS" id="PR00038">
    <property type="entry name" value="HTHLUXR"/>
</dbReference>
<gene>
    <name evidence="5" type="ORF">GCM10008986_19540</name>
</gene>
<protein>
    <recommendedName>
        <fullName evidence="4">HTH luxR-type domain-containing protein</fullName>
    </recommendedName>
</protein>
<dbReference type="InterPro" id="IPR000792">
    <property type="entry name" value="Tscrpt_reg_LuxR_C"/>
</dbReference>
<dbReference type="SUPFAM" id="SSF52172">
    <property type="entry name" value="CheY-like"/>
    <property type="match status" value="1"/>
</dbReference>
<name>A0ABP3L6E6_9BACI</name>
<accession>A0ABP3L6E6</accession>
<evidence type="ECO:0000256" key="1">
    <source>
        <dbReference type="ARBA" id="ARBA00023015"/>
    </source>
</evidence>
<dbReference type="Gene3D" id="1.10.10.10">
    <property type="entry name" value="Winged helix-like DNA-binding domain superfamily/Winged helix DNA-binding domain"/>
    <property type="match status" value="1"/>
</dbReference>
<evidence type="ECO:0000256" key="2">
    <source>
        <dbReference type="ARBA" id="ARBA00023125"/>
    </source>
</evidence>
<dbReference type="RefSeq" id="WP_343840194.1">
    <property type="nucleotide sequence ID" value="NZ_BAAADO010000003.1"/>
</dbReference>
<evidence type="ECO:0000313" key="5">
    <source>
        <dbReference type="EMBL" id="GAA0493175.1"/>
    </source>
</evidence>
<organism evidence="5 6">
    <name type="scientific">Salinibacillus aidingensis</name>
    <dbReference type="NCBI Taxonomy" id="237684"/>
    <lineage>
        <taxon>Bacteria</taxon>
        <taxon>Bacillati</taxon>
        <taxon>Bacillota</taxon>
        <taxon>Bacilli</taxon>
        <taxon>Bacillales</taxon>
        <taxon>Bacillaceae</taxon>
        <taxon>Salinibacillus</taxon>
    </lineage>
</organism>
<dbReference type="CDD" id="cd06170">
    <property type="entry name" value="LuxR_C_like"/>
    <property type="match status" value="1"/>
</dbReference>
<dbReference type="PROSITE" id="PS50043">
    <property type="entry name" value="HTH_LUXR_2"/>
    <property type="match status" value="1"/>
</dbReference>
<comment type="caution">
    <text evidence="5">The sequence shown here is derived from an EMBL/GenBank/DDBJ whole genome shotgun (WGS) entry which is preliminary data.</text>
</comment>
<keyword evidence="3" id="KW-0804">Transcription</keyword>
<dbReference type="InterPro" id="IPR011006">
    <property type="entry name" value="CheY-like_superfamily"/>
</dbReference>
<dbReference type="Proteomes" id="UP001500880">
    <property type="component" value="Unassembled WGS sequence"/>
</dbReference>
<proteinExistence type="predicted"/>
<keyword evidence="2" id="KW-0238">DNA-binding</keyword>
<dbReference type="EMBL" id="BAAADO010000003">
    <property type="protein sequence ID" value="GAA0493175.1"/>
    <property type="molecule type" value="Genomic_DNA"/>
</dbReference>
<dbReference type="InterPro" id="IPR039420">
    <property type="entry name" value="WalR-like"/>
</dbReference>
<dbReference type="InterPro" id="IPR036388">
    <property type="entry name" value="WH-like_DNA-bd_sf"/>
</dbReference>
<evidence type="ECO:0000256" key="3">
    <source>
        <dbReference type="ARBA" id="ARBA00023163"/>
    </source>
</evidence>
<keyword evidence="1" id="KW-0805">Transcription regulation</keyword>